<dbReference type="PANTHER" id="PTHR10948:SF23">
    <property type="entry name" value="TRANSPOSASE INSI FOR INSERTION SEQUENCE ELEMENT IS30A-RELATED"/>
    <property type="match status" value="1"/>
</dbReference>
<comment type="caution">
    <text evidence="2">The sequence shown here is derived from an EMBL/GenBank/DDBJ whole genome shotgun (WGS) entry which is preliminary data.</text>
</comment>
<dbReference type="GO" id="GO:0004803">
    <property type="term" value="F:transposase activity"/>
    <property type="evidence" value="ECO:0007669"/>
    <property type="project" value="TreeGrafter"/>
</dbReference>
<dbReference type="InterPro" id="IPR012337">
    <property type="entry name" value="RNaseH-like_sf"/>
</dbReference>
<sequence length="104" mass="11686">SRFVMLVKVGGKDSDSVVSALIARVQHLPQGVMASLTWDRGTELAYHRKFTIATDVSVYFCDPKSPWQRGSNENTNGLLRQYFPNGTDLSVYTQHDLDQVALRL</sequence>
<evidence type="ECO:0000313" key="2">
    <source>
        <dbReference type="EMBL" id="PTE13608.1"/>
    </source>
</evidence>
<evidence type="ECO:0000313" key="3">
    <source>
        <dbReference type="Proteomes" id="UP000241010"/>
    </source>
</evidence>
<name>A0A2T4J6X7_9RHOB</name>
<dbReference type="NCBIfam" id="NF033563">
    <property type="entry name" value="transpos_IS30"/>
    <property type="match status" value="1"/>
</dbReference>
<dbReference type="GO" id="GO:0032196">
    <property type="term" value="P:transposition"/>
    <property type="evidence" value="ECO:0007669"/>
    <property type="project" value="TreeGrafter"/>
</dbReference>
<feature type="non-terminal residue" evidence="2">
    <location>
        <position position="1"/>
    </location>
</feature>
<reference evidence="2 3" key="1">
    <citation type="submission" date="2018-03" db="EMBL/GenBank/DDBJ databases">
        <title>Cereibacter changlensis.</title>
        <authorList>
            <person name="Meyer T.E."/>
            <person name="Miller S."/>
            <person name="Lodha T."/>
            <person name="Gandham S."/>
            <person name="Chintalapati S."/>
            <person name="Chintalapati V.R."/>
        </authorList>
    </citation>
    <scope>NUCLEOTIDE SEQUENCE [LARGE SCALE GENOMIC DNA]</scope>
    <source>
        <strain evidence="2 3">JA139</strain>
    </source>
</reference>
<dbReference type="GO" id="GO:0005829">
    <property type="term" value="C:cytosol"/>
    <property type="evidence" value="ECO:0007669"/>
    <property type="project" value="TreeGrafter"/>
</dbReference>
<feature type="non-terminal residue" evidence="2">
    <location>
        <position position="104"/>
    </location>
</feature>
<dbReference type="InterPro" id="IPR001584">
    <property type="entry name" value="Integrase_cat-core"/>
</dbReference>
<dbReference type="Proteomes" id="UP000241010">
    <property type="component" value="Unassembled WGS sequence"/>
</dbReference>
<dbReference type="Gene3D" id="3.30.420.10">
    <property type="entry name" value="Ribonuclease H-like superfamily/Ribonuclease H"/>
    <property type="match status" value="1"/>
</dbReference>
<dbReference type="RefSeq" id="WP_107666190.1">
    <property type="nucleotide sequence ID" value="NZ_PZKG01000458.1"/>
</dbReference>
<dbReference type="InterPro" id="IPR036397">
    <property type="entry name" value="RNaseH_sf"/>
</dbReference>
<protein>
    <submittedName>
        <fullName evidence="2">IS30 family transposase</fullName>
    </submittedName>
</protein>
<keyword evidence="3" id="KW-1185">Reference proteome</keyword>
<feature type="domain" description="Integrase catalytic" evidence="1">
    <location>
        <begin position="1"/>
        <end position="104"/>
    </location>
</feature>
<dbReference type="EMBL" id="PZKG01000458">
    <property type="protein sequence ID" value="PTE13608.1"/>
    <property type="molecule type" value="Genomic_DNA"/>
</dbReference>
<organism evidence="2 3">
    <name type="scientific">Cereibacter changlensis JA139</name>
    <dbReference type="NCBI Taxonomy" id="1188249"/>
    <lineage>
        <taxon>Bacteria</taxon>
        <taxon>Pseudomonadati</taxon>
        <taxon>Pseudomonadota</taxon>
        <taxon>Alphaproteobacteria</taxon>
        <taxon>Rhodobacterales</taxon>
        <taxon>Paracoccaceae</taxon>
        <taxon>Cereibacter</taxon>
    </lineage>
</organism>
<dbReference type="PROSITE" id="PS50994">
    <property type="entry name" value="INTEGRASE"/>
    <property type="match status" value="1"/>
</dbReference>
<accession>A0A2T4J6X7</accession>
<proteinExistence type="predicted"/>
<dbReference type="InterPro" id="IPR053392">
    <property type="entry name" value="Transposase_IS30-like"/>
</dbReference>
<dbReference type="InterPro" id="IPR051917">
    <property type="entry name" value="Transposase-Integrase"/>
</dbReference>
<gene>
    <name evidence="2" type="ORF">C5F48_24615</name>
</gene>
<dbReference type="AlphaFoldDB" id="A0A2T4J6X7"/>
<dbReference type="OrthoDB" id="9803231at2"/>
<dbReference type="PANTHER" id="PTHR10948">
    <property type="entry name" value="TRANSPOSASE"/>
    <property type="match status" value="1"/>
</dbReference>
<dbReference type="GO" id="GO:0015074">
    <property type="term" value="P:DNA integration"/>
    <property type="evidence" value="ECO:0007669"/>
    <property type="project" value="InterPro"/>
</dbReference>
<evidence type="ECO:0000259" key="1">
    <source>
        <dbReference type="PROSITE" id="PS50994"/>
    </source>
</evidence>
<dbReference type="GO" id="GO:0003676">
    <property type="term" value="F:nucleic acid binding"/>
    <property type="evidence" value="ECO:0007669"/>
    <property type="project" value="InterPro"/>
</dbReference>
<dbReference type="SUPFAM" id="SSF53098">
    <property type="entry name" value="Ribonuclease H-like"/>
    <property type="match status" value="1"/>
</dbReference>